<evidence type="ECO:0000313" key="5">
    <source>
        <dbReference type="Proteomes" id="UP000612282"/>
    </source>
</evidence>
<feature type="region of interest" description="Disordered" evidence="1">
    <location>
        <begin position="353"/>
        <end position="373"/>
    </location>
</feature>
<dbReference type="RefSeq" id="WP_203807972.1">
    <property type="nucleotide sequence ID" value="NZ_BAAAQE010000074.1"/>
</dbReference>
<feature type="transmembrane region" description="Helical" evidence="2">
    <location>
        <begin position="69"/>
        <end position="86"/>
    </location>
</feature>
<feature type="transmembrane region" description="Helical" evidence="2">
    <location>
        <begin position="92"/>
        <end position="109"/>
    </location>
</feature>
<evidence type="ECO:0000313" key="4">
    <source>
        <dbReference type="EMBL" id="GID60703.1"/>
    </source>
</evidence>
<proteinExistence type="predicted"/>
<keyword evidence="2" id="KW-0812">Transmembrane</keyword>
<evidence type="ECO:0000256" key="2">
    <source>
        <dbReference type="SAM" id="Phobius"/>
    </source>
</evidence>
<feature type="transmembrane region" description="Helical" evidence="2">
    <location>
        <begin position="193"/>
        <end position="210"/>
    </location>
</feature>
<feature type="transmembrane region" description="Helical" evidence="2">
    <location>
        <begin position="25"/>
        <end position="48"/>
    </location>
</feature>
<dbReference type="EMBL" id="BOMG01000112">
    <property type="protein sequence ID" value="GID60703.1"/>
    <property type="molecule type" value="Genomic_DNA"/>
</dbReference>
<protein>
    <submittedName>
        <fullName evidence="4">Membrane protein</fullName>
    </submittedName>
</protein>
<feature type="transmembrane region" description="Helical" evidence="2">
    <location>
        <begin position="222"/>
        <end position="241"/>
    </location>
</feature>
<reference evidence="4 5" key="1">
    <citation type="submission" date="2021-01" db="EMBL/GenBank/DDBJ databases">
        <title>Whole genome shotgun sequence of Actinoplanes couchii NBRC 106145.</title>
        <authorList>
            <person name="Komaki H."/>
            <person name="Tamura T."/>
        </authorList>
    </citation>
    <scope>NUCLEOTIDE SEQUENCE [LARGE SCALE GENOMIC DNA]</scope>
    <source>
        <strain evidence="4 5">NBRC 106145</strain>
    </source>
</reference>
<organism evidence="4 5">
    <name type="scientific">Actinoplanes couchii</name>
    <dbReference type="NCBI Taxonomy" id="403638"/>
    <lineage>
        <taxon>Bacteria</taxon>
        <taxon>Bacillati</taxon>
        <taxon>Actinomycetota</taxon>
        <taxon>Actinomycetes</taxon>
        <taxon>Micromonosporales</taxon>
        <taxon>Micromonosporaceae</taxon>
        <taxon>Actinoplanes</taxon>
    </lineage>
</organism>
<accession>A0ABQ3XQC1</accession>
<gene>
    <name evidence="4" type="ORF">Aco03nite_091070</name>
</gene>
<dbReference type="Proteomes" id="UP000612282">
    <property type="component" value="Unassembled WGS sequence"/>
</dbReference>
<feature type="transmembrane region" description="Helical" evidence="2">
    <location>
        <begin position="262"/>
        <end position="278"/>
    </location>
</feature>
<feature type="transmembrane region" description="Helical" evidence="2">
    <location>
        <begin position="116"/>
        <end position="135"/>
    </location>
</feature>
<keyword evidence="2" id="KW-0472">Membrane</keyword>
<feature type="transmembrane region" description="Helical" evidence="2">
    <location>
        <begin position="147"/>
        <end position="172"/>
    </location>
</feature>
<evidence type="ECO:0000256" key="1">
    <source>
        <dbReference type="SAM" id="MobiDB-lite"/>
    </source>
</evidence>
<name>A0ABQ3XQC1_9ACTN</name>
<feature type="transmembrane region" description="Helical" evidence="2">
    <location>
        <begin position="290"/>
        <end position="311"/>
    </location>
</feature>
<evidence type="ECO:0000259" key="3">
    <source>
        <dbReference type="Pfam" id="PF01757"/>
    </source>
</evidence>
<dbReference type="InterPro" id="IPR002656">
    <property type="entry name" value="Acyl_transf_3_dom"/>
</dbReference>
<keyword evidence="2" id="KW-1133">Transmembrane helix</keyword>
<feature type="domain" description="Acyltransferase 3" evidence="3">
    <location>
        <begin position="3"/>
        <end position="306"/>
    </location>
</feature>
<sequence length="373" mass="40638">MRNRYLDLLRAVATVRVVTYHVTGWAAFTVVFPAMSVMFALGGSLMAASLDRFGVWAVERRLRRLLPSLWMIALIAVTTMLATGTSTWNPALLLWGFPIDTPVASGWWIQGLGHAWYLRDFLWMVLLTPIVLPLYRRFPIPTLLAPYVALTVVTLAGLTIPPVVHGLVLYGGAWMLGFAHHDGHLERLGRTRLLGLAVALAVPAVLWTVTHPSPRGYDLNDIPLGNALWSAAFILIVLGWVRPPEVRESRVLTVLNARALTIYLWHVPVVITVTQFAERHALPLTGWVGITWRLTVVFLGVGAMIALFGWIEDIAAGRRPVLLPGRRIPVPVSPAPALPPAPAVSPAPVFPAPADTASSATPVAAVAPGSKRR</sequence>
<keyword evidence="5" id="KW-1185">Reference proteome</keyword>
<dbReference type="Pfam" id="PF01757">
    <property type="entry name" value="Acyl_transf_3"/>
    <property type="match status" value="1"/>
</dbReference>
<comment type="caution">
    <text evidence="4">The sequence shown here is derived from an EMBL/GenBank/DDBJ whole genome shotgun (WGS) entry which is preliminary data.</text>
</comment>